<dbReference type="Pfam" id="PF00359">
    <property type="entry name" value="PTS_EIIA_2"/>
    <property type="match status" value="1"/>
</dbReference>
<evidence type="ECO:0000256" key="3">
    <source>
        <dbReference type="ARBA" id="ARBA00023015"/>
    </source>
</evidence>
<dbReference type="InterPro" id="IPR036634">
    <property type="entry name" value="PRD_sf"/>
</dbReference>
<dbReference type="AlphaFoldDB" id="A0A498R5A5"/>
<accession>A0A498R5A5</accession>
<dbReference type="PANTHER" id="PTHR30185">
    <property type="entry name" value="CRYPTIC BETA-GLUCOSIDE BGL OPERON ANTITERMINATOR"/>
    <property type="match status" value="1"/>
</dbReference>
<dbReference type="InterPro" id="IPR011608">
    <property type="entry name" value="PRD"/>
</dbReference>
<evidence type="ECO:0000313" key="10">
    <source>
        <dbReference type="Proteomes" id="UP000277811"/>
    </source>
</evidence>
<dbReference type="InterPro" id="IPR036095">
    <property type="entry name" value="PTS_EIIB-like_sf"/>
</dbReference>
<evidence type="ECO:0000256" key="5">
    <source>
        <dbReference type="ARBA" id="ARBA00023163"/>
    </source>
</evidence>
<dbReference type="Pfam" id="PF02302">
    <property type="entry name" value="PTS_IIB"/>
    <property type="match status" value="1"/>
</dbReference>
<dbReference type="Proteomes" id="UP000277811">
    <property type="component" value="Unassembled WGS sequence"/>
</dbReference>
<dbReference type="Gene3D" id="3.40.50.2300">
    <property type="match status" value="1"/>
</dbReference>
<evidence type="ECO:0000313" key="9">
    <source>
        <dbReference type="EMBL" id="VBB06634.1"/>
    </source>
</evidence>
<dbReference type="InterPro" id="IPR050661">
    <property type="entry name" value="BglG_antiterminators"/>
</dbReference>
<dbReference type="GO" id="GO:0009401">
    <property type="term" value="P:phosphoenolpyruvate-dependent sugar phosphotransferase system"/>
    <property type="evidence" value="ECO:0007669"/>
    <property type="project" value="InterPro"/>
</dbReference>
<feature type="domain" description="PRD" evidence="8">
    <location>
        <begin position="332"/>
        <end position="439"/>
    </location>
</feature>
<keyword evidence="1 9" id="KW-0808">Transferase</keyword>
<evidence type="ECO:0000259" key="7">
    <source>
        <dbReference type="PROSITE" id="PS51099"/>
    </source>
</evidence>
<dbReference type="InterPro" id="IPR003501">
    <property type="entry name" value="PTS_EIIB_2/3"/>
</dbReference>
<feature type="domain" description="PTS EIIA type-2" evidence="6">
    <location>
        <begin position="533"/>
        <end position="673"/>
    </location>
</feature>
<feature type="domain" description="PTS EIIB type-2" evidence="7">
    <location>
        <begin position="440"/>
        <end position="528"/>
    </location>
</feature>
<sequence length="678" mass="76372">MKLLPGFKATVNAVLRGEVGVDRTTEIIHILLESKLPVTVDAIAGRLKVSNKTIRNELAKVEDYVRQNGLTLQKKPGSGISIEGSDGCKTALVQEIRNAAGFIEPFSPEDRKNYILKRLLISEGRITTKELADELYVSRVTVHKDLDDVEHWLSKFNLTLIAKTNYGLEISGEEEQWRNAVASLIASNKQQNELKELLYEDYNGRIDYKTLLKLKELLNLDYHQLEKIVTRAESKLKFRFSDEAYISFIIHIAIAMKRLESNKDISFSPSVLQNLREKDEYPVAEQIAREIQDSFQITFSESEIVYILLHILGAKMQQNQVDAINVDLDGEESNDLAAVMTKEIIKAAENALTIDLSDDKQLKNGLILHLRPTINRLKYGLTLRNPILDEIKENYPEIYGVAWMTSIVFERYLGRRVGEEEIGYIALHLGAAVERAQKPFRALVVCTSGIGTSQMLAARLHRCFREIEIKDVISVVALKESVLEDVDIIISTVPIEANLPVLNINPLLTQNDIKRIAQFLSDMPAKNTPGSDRPLCFEGIRIVEAGQEKITILEEICSRLEKKEYVRPDFFSSVVAREGTAPTAIGKGVAVPHGAPSLVNQSVVAVTILDEPVSWDGEEQVDIIFLIALATSDLRYVQTLLGNLYNEIDRDEFLAELRHINEEEKLSGKLRELCRVNQ</sequence>
<dbReference type="SUPFAM" id="SSF52794">
    <property type="entry name" value="PTS system IIB component-like"/>
    <property type="match status" value="1"/>
</dbReference>
<gene>
    <name evidence="9" type="ORF">LUCI_1870</name>
</gene>
<dbReference type="InterPro" id="IPR002178">
    <property type="entry name" value="PTS_EIIA_type-2_dom"/>
</dbReference>
<dbReference type="PROSITE" id="PS00372">
    <property type="entry name" value="PTS_EIIA_TYPE_2_HIS"/>
    <property type="match status" value="1"/>
</dbReference>
<dbReference type="InterPro" id="IPR007737">
    <property type="entry name" value="Mga_HTH"/>
</dbReference>
<dbReference type="CDD" id="cd05568">
    <property type="entry name" value="PTS_IIB_bgl_like"/>
    <property type="match status" value="1"/>
</dbReference>
<evidence type="ECO:0000256" key="1">
    <source>
        <dbReference type="ARBA" id="ARBA00022679"/>
    </source>
</evidence>
<evidence type="ECO:0000259" key="8">
    <source>
        <dbReference type="PROSITE" id="PS51372"/>
    </source>
</evidence>
<dbReference type="CDD" id="cd00211">
    <property type="entry name" value="PTS_IIA_fru"/>
    <property type="match status" value="1"/>
</dbReference>
<organism evidence="9 10">
    <name type="scientific">Lucifera butyrica</name>
    <dbReference type="NCBI Taxonomy" id="1351585"/>
    <lineage>
        <taxon>Bacteria</taxon>
        <taxon>Bacillati</taxon>
        <taxon>Bacillota</taxon>
        <taxon>Negativicutes</taxon>
        <taxon>Veillonellales</taxon>
        <taxon>Veillonellaceae</taxon>
        <taxon>Lucifera</taxon>
    </lineage>
</organism>
<dbReference type="InterPro" id="IPR013011">
    <property type="entry name" value="PTS_EIIB_2"/>
</dbReference>
<name>A0A498R5A5_9FIRM</name>
<dbReference type="SUPFAM" id="SSF46785">
    <property type="entry name" value="Winged helix' DNA-binding domain"/>
    <property type="match status" value="1"/>
</dbReference>
<dbReference type="Gene3D" id="1.10.1790.10">
    <property type="entry name" value="PRD domain"/>
    <property type="match status" value="2"/>
</dbReference>
<dbReference type="RefSeq" id="WP_122627578.1">
    <property type="nucleotide sequence ID" value="NZ_UPPP01000066.1"/>
</dbReference>
<keyword evidence="3" id="KW-0805">Transcription regulation</keyword>
<dbReference type="GO" id="GO:0006355">
    <property type="term" value="P:regulation of DNA-templated transcription"/>
    <property type="evidence" value="ECO:0007669"/>
    <property type="project" value="InterPro"/>
</dbReference>
<dbReference type="PROSITE" id="PS51099">
    <property type="entry name" value="PTS_EIIB_TYPE_2"/>
    <property type="match status" value="1"/>
</dbReference>
<dbReference type="PROSITE" id="PS51372">
    <property type="entry name" value="PRD_2"/>
    <property type="match status" value="2"/>
</dbReference>
<dbReference type="EMBL" id="UPPP01000066">
    <property type="protein sequence ID" value="VBB06634.1"/>
    <property type="molecule type" value="Genomic_DNA"/>
</dbReference>
<feature type="domain" description="PRD" evidence="8">
    <location>
        <begin position="216"/>
        <end position="321"/>
    </location>
</feature>
<dbReference type="Gene3D" id="3.40.930.10">
    <property type="entry name" value="Mannitol-specific EII, Chain A"/>
    <property type="match status" value="1"/>
</dbReference>
<dbReference type="SUPFAM" id="SSF63520">
    <property type="entry name" value="PTS-regulatory domain, PRD"/>
    <property type="match status" value="2"/>
</dbReference>
<dbReference type="PROSITE" id="PS51094">
    <property type="entry name" value="PTS_EIIA_TYPE_2"/>
    <property type="match status" value="1"/>
</dbReference>
<dbReference type="OrthoDB" id="3175596at2"/>
<dbReference type="PANTHER" id="PTHR30185:SF18">
    <property type="entry name" value="TRANSCRIPTIONAL REGULATOR MTLR"/>
    <property type="match status" value="1"/>
</dbReference>
<dbReference type="InterPro" id="IPR036390">
    <property type="entry name" value="WH_DNA-bd_sf"/>
</dbReference>
<keyword evidence="2" id="KW-0677">Repeat</keyword>
<dbReference type="SUPFAM" id="SSF55804">
    <property type="entry name" value="Phoshotransferase/anion transport protein"/>
    <property type="match status" value="1"/>
</dbReference>
<dbReference type="Pfam" id="PF08279">
    <property type="entry name" value="HTH_11"/>
    <property type="match status" value="1"/>
</dbReference>
<evidence type="ECO:0000259" key="6">
    <source>
        <dbReference type="PROSITE" id="PS51094"/>
    </source>
</evidence>
<dbReference type="InterPro" id="IPR013196">
    <property type="entry name" value="HTH_11"/>
</dbReference>
<protein>
    <submittedName>
        <fullName evidence="9">Phosphotransferase system eiib component type 2/3</fullName>
    </submittedName>
</protein>
<dbReference type="GO" id="GO:0008982">
    <property type="term" value="F:protein-N(PI)-phosphohistidine-sugar phosphotransferase activity"/>
    <property type="evidence" value="ECO:0007669"/>
    <property type="project" value="InterPro"/>
</dbReference>
<dbReference type="Pfam" id="PF00874">
    <property type="entry name" value="PRD"/>
    <property type="match status" value="2"/>
</dbReference>
<dbReference type="InterPro" id="IPR016152">
    <property type="entry name" value="PTrfase/Anion_transptr"/>
</dbReference>
<keyword evidence="4" id="KW-0010">Activator</keyword>
<dbReference type="Pfam" id="PF05043">
    <property type="entry name" value="Mga"/>
    <property type="match status" value="1"/>
</dbReference>
<proteinExistence type="predicted"/>
<keyword evidence="10" id="KW-1185">Reference proteome</keyword>
<evidence type="ECO:0000256" key="2">
    <source>
        <dbReference type="ARBA" id="ARBA00022737"/>
    </source>
</evidence>
<dbReference type="Gene3D" id="1.10.10.10">
    <property type="entry name" value="Winged helix-like DNA-binding domain superfamily/Winged helix DNA-binding domain"/>
    <property type="match status" value="2"/>
</dbReference>
<keyword evidence="5" id="KW-0804">Transcription</keyword>
<reference evidence="9 10" key="1">
    <citation type="submission" date="2018-06" db="EMBL/GenBank/DDBJ databases">
        <authorList>
            <person name="Strepis N."/>
        </authorList>
    </citation>
    <scope>NUCLEOTIDE SEQUENCE [LARGE SCALE GENOMIC DNA]</scope>
    <source>
        <strain evidence="9">LUCI</strain>
    </source>
</reference>
<evidence type="ECO:0000256" key="4">
    <source>
        <dbReference type="ARBA" id="ARBA00023159"/>
    </source>
</evidence>
<dbReference type="InterPro" id="IPR036388">
    <property type="entry name" value="WH-like_DNA-bd_sf"/>
</dbReference>